<dbReference type="Proteomes" id="UP001558613">
    <property type="component" value="Unassembled WGS sequence"/>
</dbReference>
<accession>A0ABR3M0P5</accession>
<organism evidence="1 2">
    <name type="scientific">Cirrhinus molitorella</name>
    <name type="common">mud carp</name>
    <dbReference type="NCBI Taxonomy" id="172907"/>
    <lineage>
        <taxon>Eukaryota</taxon>
        <taxon>Metazoa</taxon>
        <taxon>Chordata</taxon>
        <taxon>Craniata</taxon>
        <taxon>Vertebrata</taxon>
        <taxon>Euteleostomi</taxon>
        <taxon>Actinopterygii</taxon>
        <taxon>Neopterygii</taxon>
        <taxon>Teleostei</taxon>
        <taxon>Ostariophysi</taxon>
        <taxon>Cypriniformes</taxon>
        <taxon>Cyprinidae</taxon>
        <taxon>Labeoninae</taxon>
        <taxon>Labeonini</taxon>
        <taxon>Cirrhinus</taxon>
    </lineage>
</organism>
<gene>
    <name evidence="1" type="ORF">QQF64_011090</name>
</gene>
<proteinExistence type="predicted"/>
<dbReference type="EMBL" id="JAYMGO010000017">
    <property type="protein sequence ID" value="KAL1257846.1"/>
    <property type="molecule type" value="Genomic_DNA"/>
</dbReference>
<comment type="caution">
    <text evidence="1">The sequence shown here is derived from an EMBL/GenBank/DDBJ whole genome shotgun (WGS) entry which is preliminary data.</text>
</comment>
<name>A0ABR3M0P5_9TELE</name>
<sequence>MAVESIELYLKNLYSVSHGSQPPFLPFSCSLSCWDAGLNPSLGGGLIGTNALENFSGNPFSTFPSFPAVPAR</sequence>
<evidence type="ECO:0000313" key="2">
    <source>
        <dbReference type="Proteomes" id="UP001558613"/>
    </source>
</evidence>
<evidence type="ECO:0000313" key="1">
    <source>
        <dbReference type="EMBL" id="KAL1257846.1"/>
    </source>
</evidence>
<reference evidence="1 2" key="1">
    <citation type="submission" date="2023-09" db="EMBL/GenBank/DDBJ databases">
        <authorList>
            <person name="Wang M."/>
        </authorList>
    </citation>
    <scope>NUCLEOTIDE SEQUENCE [LARGE SCALE GENOMIC DNA]</scope>
    <source>
        <strain evidence="1">GT-2023</strain>
        <tissue evidence="1">Liver</tissue>
    </source>
</reference>
<protein>
    <submittedName>
        <fullName evidence="1">Uncharacterized protein</fullName>
    </submittedName>
</protein>
<keyword evidence="2" id="KW-1185">Reference proteome</keyword>